<dbReference type="InterPro" id="IPR006612">
    <property type="entry name" value="THAP_Znf"/>
</dbReference>
<keyword evidence="6" id="KW-0175">Coiled coil</keyword>
<dbReference type="SUPFAM" id="SSF57716">
    <property type="entry name" value="Glucocorticoid receptor-like (DNA-binding domain)"/>
    <property type="match status" value="1"/>
</dbReference>
<keyword evidence="8" id="KW-1185">Reference proteome</keyword>
<dbReference type="GO" id="GO:0003677">
    <property type="term" value="F:DNA binding"/>
    <property type="evidence" value="ECO:0007669"/>
    <property type="project" value="UniProtKB-UniRule"/>
</dbReference>
<evidence type="ECO:0000256" key="5">
    <source>
        <dbReference type="PROSITE-ProRule" id="PRU00309"/>
    </source>
</evidence>
<dbReference type="SMART" id="SM00980">
    <property type="entry name" value="THAP"/>
    <property type="match status" value="1"/>
</dbReference>
<dbReference type="GO" id="GO:0008270">
    <property type="term" value="F:zinc ion binding"/>
    <property type="evidence" value="ECO:0007669"/>
    <property type="project" value="UniProtKB-KW"/>
</dbReference>
<evidence type="ECO:0000256" key="6">
    <source>
        <dbReference type="SAM" id="Coils"/>
    </source>
</evidence>
<feature type="domain" description="THAP-type" evidence="7">
    <location>
        <begin position="1"/>
        <end position="80"/>
    </location>
</feature>
<evidence type="ECO:0000313" key="9">
    <source>
        <dbReference type="RefSeq" id="XP_024869525.1"/>
    </source>
</evidence>
<keyword evidence="4 5" id="KW-0238">DNA-binding</keyword>
<organism evidence="8 9">
    <name type="scientific">Temnothorax curvispinosus</name>
    <dbReference type="NCBI Taxonomy" id="300111"/>
    <lineage>
        <taxon>Eukaryota</taxon>
        <taxon>Metazoa</taxon>
        <taxon>Ecdysozoa</taxon>
        <taxon>Arthropoda</taxon>
        <taxon>Hexapoda</taxon>
        <taxon>Insecta</taxon>
        <taxon>Pterygota</taxon>
        <taxon>Neoptera</taxon>
        <taxon>Endopterygota</taxon>
        <taxon>Hymenoptera</taxon>
        <taxon>Apocrita</taxon>
        <taxon>Aculeata</taxon>
        <taxon>Formicoidea</taxon>
        <taxon>Formicidae</taxon>
        <taxon>Myrmicinae</taxon>
        <taxon>Temnothorax</taxon>
    </lineage>
</organism>
<accession>A0A6J1PK04</accession>
<dbReference type="Proteomes" id="UP000504618">
    <property type="component" value="Unplaced"/>
</dbReference>
<evidence type="ECO:0000313" key="8">
    <source>
        <dbReference type="Proteomes" id="UP000504618"/>
    </source>
</evidence>
<keyword evidence="2 5" id="KW-0863">Zinc-finger</keyword>
<feature type="coiled-coil region" evidence="6">
    <location>
        <begin position="263"/>
        <end position="290"/>
    </location>
</feature>
<evidence type="ECO:0000256" key="3">
    <source>
        <dbReference type="ARBA" id="ARBA00022833"/>
    </source>
</evidence>
<keyword evidence="1" id="KW-0479">Metal-binding</keyword>
<evidence type="ECO:0000256" key="4">
    <source>
        <dbReference type="ARBA" id="ARBA00023125"/>
    </source>
</evidence>
<dbReference type="Gene3D" id="6.20.210.20">
    <property type="entry name" value="THAP domain"/>
    <property type="match status" value="1"/>
</dbReference>
<dbReference type="InterPro" id="IPR038441">
    <property type="entry name" value="THAP_Znf_sf"/>
</dbReference>
<evidence type="ECO:0000256" key="1">
    <source>
        <dbReference type="ARBA" id="ARBA00022723"/>
    </source>
</evidence>
<reference evidence="9" key="1">
    <citation type="submission" date="2025-08" db="UniProtKB">
        <authorList>
            <consortium name="RefSeq"/>
        </authorList>
    </citation>
    <scope>IDENTIFICATION</scope>
    <source>
        <tissue evidence="9">Whole body</tissue>
    </source>
</reference>
<sequence>MVGFCHVCKIAPAETRTDISVHRIPKDKRTRANWVAFIGHEAGLNAGICSRHFKQSDFIYKIYGQRVRRFLKPGSCPLPRSQNTRKNVKLTGNTKNCTPLRAEIDTNLETDVTIKREIQTCIMDETVVNTEDSMDIQLKRETDDPLAITGDDTSLDETMININSIDIQRETDDPLATIEYNTNLETSVLLENEIQESINIDETAININSKKDNQLKRKTDDSLASRKRFYNPKYIDDLCREDFTSDESWCLFKDYSKETKMKIRSLKKVIVHLNKRINSLQEKKNMQQLKKLWTNLKQAQKGLIKERQVRFGTGGRPEVSQEIDADVAAIAPNLMATAPILFASNMNKDEVKRHNEGKNSEVRMELAEDEQTIETTNTDLLYEEGKSEAANIKLLSEVCASSVKKVALDTVTIKGNTKDIKHKLCIDTEGDLKIQRLKNIIEQEEELAKFKLESEKRMATIKEAHLQDINQLEMRTILAKVKLAELLFKKEEVEEK</sequence>
<keyword evidence="3" id="KW-0862">Zinc</keyword>
<dbReference type="OrthoDB" id="5982876at2759"/>
<evidence type="ECO:0000256" key="2">
    <source>
        <dbReference type="ARBA" id="ARBA00022771"/>
    </source>
</evidence>
<gene>
    <name evidence="9" type="primary">LOC112453167</name>
</gene>
<protein>
    <submittedName>
        <fullName evidence="9">Uncharacterized protein LOC112453167</fullName>
    </submittedName>
</protein>
<dbReference type="AlphaFoldDB" id="A0A6J1PK04"/>
<dbReference type="GeneID" id="112453167"/>
<name>A0A6J1PK04_9HYME</name>
<dbReference type="PROSITE" id="PS50950">
    <property type="entry name" value="ZF_THAP"/>
    <property type="match status" value="1"/>
</dbReference>
<proteinExistence type="predicted"/>
<dbReference type="Pfam" id="PF05485">
    <property type="entry name" value="THAP"/>
    <property type="match status" value="1"/>
</dbReference>
<evidence type="ECO:0000259" key="7">
    <source>
        <dbReference type="PROSITE" id="PS50950"/>
    </source>
</evidence>
<dbReference type="RefSeq" id="XP_024869525.1">
    <property type="nucleotide sequence ID" value="XM_025013757.1"/>
</dbReference>